<reference evidence="2" key="1">
    <citation type="journal article" date="2016" name="Genome Announc.">
        <title>Draft Genome Sequence of the Syntrophic Lactate-Degrading Bacterium Tepidanaerobacter syntrophicus JLT.</title>
        <authorList>
            <person name="Matsuura N."/>
            <person name="Ohashi A."/>
            <person name="Tourlousse D.M."/>
            <person name="Sekiguchi Y."/>
        </authorList>
    </citation>
    <scope>NUCLEOTIDE SEQUENCE [LARGE SCALE GENOMIC DNA]</scope>
    <source>
        <strain evidence="2">JL</strain>
    </source>
</reference>
<proteinExistence type="predicted"/>
<dbReference type="PANTHER" id="PTHR37292:SF2">
    <property type="entry name" value="DUF262 DOMAIN-CONTAINING PROTEIN"/>
    <property type="match status" value="1"/>
</dbReference>
<accession>A0A0U9HKM6</accession>
<dbReference type="EMBL" id="DF976999">
    <property type="protein sequence ID" value="GAQ24353.1"/>
    <property type="molecule type" value="Genomic_DNA"/>
</dbReference>
<evidence type="ECO:0000259" key="1">
    <source>
        <dbReference type="Pfam" id="PF03235"/>
    </source>
</evidence>
<dbReference type="OrthoDB" id="9798761at2"/>
<dbReference type="Proteomes" id="UP000062160">
    <property type="component" value="Unassembled WGS sequence"/>
</dbReference>
<feature type="domain" description="GmrSD restriction endonucleases N-terminal" evidence="1">
    <location>
        <begin position="13"/>
        <end position="257"/>
    </location>
</feature>
<evidence type="ECO:0000313" key="3">
    <source>
        <dbReference type="Proteomes" id="UP000062160"/>
    </source>
</evidence>
<dbReference type="Pfam" id="PF03235">
    <property type="entry name" value="GmrSD_N"/>
    <property type="match status" value="1"/>
</dbReference>
<dbReference type="AlphaFoldDB" id="A0A0U9HKM6"/>
<name>A0A0U9HKM6_9FIRM</name>
<keyword evidence="3" id="KW-1185">Reference proteome</keyword>
<dbReference type="InterPro" id="IPR004919">
    <property type="entry name" value="GmrSD_N"/>
</dbReference>
<evidence type="ECO:0000313" key="2">
    <source>
        <dbReference type="EMBL" id="GAQ24353.1"/>
    </source>
</evidence>
<dbReference type="RefSeq" id="WP_059031430.1">
    <property type="nucleotide sequence ID" value="NZ_DF976999.1"/>
</dbReference>
<gene>
    <name evidence="2" type="ORF">TSYNT_5179</name>
</gene>
<organism evidence="2">
    <name type="scientific">Tepidanaerobacter syntrophicus</name>
    <dbReference type="NCBI Taxonomy" id="224999"/>
    <lineage>
        <taxon>Bacteria</taxon>
        <taxon>Bacillati</taxon>
        <taxon>Bacillota</taxon>
        <taxon>Clostridia</taxon>
        <taxon>Thermosediminibacterales</taxon>
        <taxon>Tepidanaerobacteraceae</taxon>
        <taxon>Tepidanaerobacter</taxon>
    </lineage>
</organism>
<sequence length="587" mass="66999">MPTIFHSTSEMLKSLLDSVQDGRTQLPDFQRGWVWDNERIRKLLVSVLKSFPIGAVMLLETGNPDVRFKPRLVEGVCLPQLPEPQRLILDGQQRITSLYQALYLDEPVKTTDVRGKEIRRWYYLDINMATDVNSDKDDAIISLPEDKILRGKGNVVIADFSTMEKECEAGLLPVHYLFKPDKLLQWQNQYFSIDMSQERSLRWSKFMAEAFSAFNNYQLPVITLLNTTPKEAVCQVFENVNTGGVTLTVFELLTASFAADNFSLRDDWKLRYEGNPSNSEDVKAFKNNPILSILENTDFLQTIALLVTYNRKKDNPGAAVGCKRRDILNLTVEEYKAWSGKVTEGFYEAAKFLMEQKIFSHQDIPYPSQMIPLTAILVELGPKAHNHTTRQKLAQWYWCGVFGELYGAATETRFAKDLPQVLDWLDGKSKPDTISEATFDSDRLLTMRTRNSAAYKGVHVLLMREGCRDFISGVPIDLQTYYNDSIDIHHIFPTAYCAKQGIPKDLYNSIINKSPLSALTNRSIGGNPPSIYLDFIEKEKNIDADTLNKILETHLIDVDAIRSDDFNTFFEKRKEALYNKILEAMGQ</sequence>
<dbReference type="STRING" id="224999.GCA_001485475_00335"/>
<dbReference type="PANTHER" id="PTHR37292">
    <property type="entry name" value="VNG6097C"/>
    <property type="match status" value="1"/>
</dbReference>
<protein>
    <recommendedName>
        <fullName evidence="1">GmrSD restriction endonucleases N-terminal domain-containing protein</fullName>
    </recommendedName>
</protein>